<dbReference type="EC" id="4.2.1.49" evidence="2"/>
<feature type="compositionally biased region" description="Basic and acidic residues" evidence="1">
    <location>
        <begin position="55"/>
        <end position="77"/>
    </location>
</feature>
<feature type="non-terminal residue" evidence="2">
    <location>
        <position position="77"/>
    </location>
</feature>
<evidence type="ECO:0000256" key="1">
    <source>
        <dbReference type="SAM" id="MobiDB-lite"/>
    </source>
</evidence>
<gene>
    <name evidence="2" type="ORF">AVDCRST_MAG71-2160</name>
</gene>
<feature type="non-terminal residue" evidence="2">
    <location>
        <position position="1"/>
    </location>
</feature>
<dbReference type="AlphaFoldDB" id="A0A6J4LR77"/>
<accession>A0A6J4LR77</accession>
<protein>
    <submittedName>
        <fullName evidence="2">Urocanate hydratase</fullName>
        <ecNumber evidence="2">4.2.1.49</ecNumber>
    </submittedName>
</protein>
<sequence>AHAARAGGRRDAARAVGQAGRRLPHPRVGAPGAARQLQPGAGLGDLGGVPPARGARPDDVRADDRRLVDLHRHPGDP</sequence>
<dbReference type="EMBL" id="CADCUA010000504">
    <property type="protein sequence ID" value="CAA9339838.1"/>
    <property type="molecule type" value="Genomic_DNA"/>
</dbReference>
<dbReference type="GO" id="GO:0016153">
    <property type="term" value="F:urocanate hydratase activity"/>
    <property type="evidence" value="ECO:0007669"/>
    <property type="project" value="UniProtKB-EC"/>
</dbReference>
<evidence type="ECO:0000313" key="2">
    <source>
        <dbReference type="EMBL" id="CAA9339838.1"/>
    </source>
</evidence>
<feature type="region of interest" description="Disordered" evidence="1">
    <location>
        <begin position="1"/>
        <end position="77"/>
    </location>
</feature>
<organism evidence="2">
    <name type="scientific">uncultured Lysobacter sp</name>
    <dbReference type="NCBI Taxonomy" id="271060"/>
    <lineage>
        <taxon>Bacteria</taxon>
        <taxon>Pseudomonadati</taxon>
        <taxon>Pseudomonadota</taxon>
        <taxon>Gammaproteobacteria</taxon>
        <taxon>Lysobacterales</taxon>
        <taxon>Lysobacteraceae</taxon>
        <taxon>Lysobacter</taxon>
        <taxon>environmental samples</taxon>
    </lineage>
</organism>
<keyword evidence="2" id="KW-0456">Lyase</keyword>
<proteinExistence type="predicted"/>
<name>A0A6J4LR77_9GAMM</name>
<reference evidence="2" key="1">
    <citation type="submission" date="2020-02" db="EMBL/GenBank/DDBJ databases">
        <authorList>
            <person name="Meier V. D."/>
        </authorList>
    </citation>
    <scope>NUCLEOTIDE SEQUENCE</scope>
    <source>
        <strain evidence="2">AVDCRST_MAG71</strain>
    </source>
</reference>